<dbReference type="STRING" id="288004.AL038_08390"/>
<feature type="transmembrane region" description="Helical" evidence="5">
    <location>
        <begin position="159"/>
        <end position="180"/>
    </location>
</feature>
<evidence type="ECO:0000313" key="6">
    <source>
        <dbReference type="EMBL" id="AUI70036.1"/>
    </source>
</evidence>
<dbReference type="PANTHER" id="PTHR30249">
    <property type="entry name" value="PUTATIVE SEROTONIN TRANSPORTER"/>
    <property type="match status" value="1"/>
</dbReference>
<feature type="transmembrane region" description="Helical" evidence="5">
    <location>
        <begin position="72"/>
        <end position="92"/>
    </location>
</feature>
<evidence type="ECO:0000256" key="1">
    <source>
        <dbReference type="ARBA" id="ARBA00004141"/>
    </source>
</evidence>
<dbReference type="InterPro" id="IPR007300">
    <property type="entry name" value="CidB/LrgB"/>
</dbReference>
<evidence type="ECO:0000256" key="5">
    <source>
        <dbReference type="SAM" id="Phobius"/>
    </source>
</evidence>
<dbReference type="OrthoDB" id="9811701at2"/>
<comment type="subcellular location">
    <subcellularLocation>
        <location evidence="1">Membrane</location>
        <topology evidence="1">Multi-pass membrane protein</topology>
    </subcellularLocation>
</comment>
<dbReference type="KEGG" id="blep:AL038_08390"/>
<organism evidence="6 7">
    <name type="scientific">Beggiatoa leptomitoformis</name>
    <dbReference type="NCBI Taxonomy" id="288004"/>
    <lineage>
        <taxon>Bacteria</taxon>
        <taxon>Pseudomonadati</taxon>
        <taxon>Pseudomonadota</taxon>
        <taxon>Gammaproteobacteria</taxon>
        <taxon>Thiotrichales</taxon>
        <taxon>Thiotrichaceae</taxon>
        <taxon>Beggiatoa</taxon>
    </lineage>
</organism>
<feature type="transmembrane region" description="Helical" evidence="5">
    <location>
        <begin position="99"/>
        <end position="123"/>
    </location>
</feature>
<dbReference type="RefSeq" id="WP_062151716.1">
    <property type="nucleotide sequence ID" value="NZ_CP012373.2"/>
</dbReference>
<proteinExistence type="predicted"/>
<gene>
    <name evidence="6" type="ORF">BLE401_15915</name>
</gene>
<dbReference type="Proteomes" id="UP000234271">
    <property type="component" value="Chromosome"/>
</dbReference>
<sequence>MNDLNTIWVYLAQTPLLWLSLTLSIYWLTQRIYHHYGQIPLLNPVLFSMLCLVILLQLTHTPYQTYFNGAQFVHFLLGPTTVALAIPLYQYYDRLKQHWFPLLLTLVIGSTTAILSVWALGFLTGLSQTSLLSMLPKSITTPIAMGIAQEIGGEPSLTAVLVILTGIVGAVTAPALLHIVRIEDNSVRGFAIGLASHGIGTARALQIHTEMGAFAGLAMGLNGISTAILVPLFVSVLL</sequence>
<dbReference type="GO" id="GO:0016020">
    <property type="term" value="C:membrane"/>
    <property type="evidence" value="ECO:0007669"/>
    <property type="project" value="UniProtKB-SubCell"/>
</dbReference>
<evidence type="ECO:0000313" key="7">
    <source>
        <dbReference type="Proteomes" id="UP000234271"/>
    </source>
</evidence>
<evidence type="ECO:0000256" key="4">
    <source>
        <dbReference type="ARBA" id="ARBA00023136"/>
    </source>
</evidence>
<keyword evidence="4 5" id="KW-0472">Membrane</keyword>
<dbReference type="AlphaFoldDB" id="A0A2N9YII8"/>
<keyword evidence="3 5" id="KW-1133">Transmembrane helix</keyword>
<feature type="transmembrane region" description="Helical" evidence="5">
    <location>
        <begin position="41"/>
        <end position="60"/>
    </location>
</feature>
<evidence type="ECO:0000256" key="2">
    <source>
        <dbReference type="ARBA" id="ARBA00022692"/>
    </source>
</evidence>
<feature type="transmembrane region" description="Helical" evidence="5">
    <location>
        <begin position="6"/>
        <end position="29"/>
    </location>
</feature>
<protein>
    <submittedName>
        <fullName evidence="6">LrgB family protein</fullName>
    </submittedName>
</protein>
<dbReference type="Pfam" id="PF04172">
    <property type="entry name" value="LrgB"/>
    <property type="match status" value="1"/>
</dbReference>
<keyword evidence="7" id="KW-1185">Reference proteome</keyword>
<dbReference type="PANTHER" id="PTHR30249:SF0">
    <property type="entry name" value="PLASTIDAL GLYCOLATE_GLYCERATE TRANSLOCATOR 1, CHLOROPLASTIC"/>
    <property type="match status" value="1"/>
</dbReference>
<name>A0A2N9YII8_9GAMM</name>
<evidence type="ECO:0000256" key="3">
    <source>
        <dbReference type="ARBA" id="ARBA00022989"/>
    </source>
</evidence>
<accession>A0A2N9YII8</accession>
<dbReference type="EMBL" id="CP018889">
    <property type="protein sequence ID" value="AUI70036.1"/>
    <property type="molecule type" value="Genomic_DNA"/>
</dbReference>
<reference evidence="7" key="1">
    <citation type="submission" date="2016-12" db="EMBL/GenBank/DDBJ databases">
        <title>Complete Genome Sequence of Beggiatoa leptomitiformis D-401.</title>
        <authorList>
            <person name="Fomenkov A."/>
            <person name="Vincze T."/>
            <person name="Grabovich M."/>
            <person name="Anton B.P."/>
            <person name="Dubinina G."/>
            <person name="Orlova M."/>
            <person name="Belousova E."/>
            <person name="Roberts R.J."/>
        </authorList>
    </citation>
    <scope>NUCLEOTIDE SEQUENCE [LARGE SCALE GENOMIC DNA]</scope>
    <source>
        <strain evidence="7">D-401</strain>
    </source>
</reference>
<feature type="transmembrane region" description="Helical" evidence="5">
    <location>
        <begin position="213"/>
        <end position="234"/>
    </location>
</feature>
<keyword evidence="2 5" id="KW-0812">Transmembrane</keyword>